<keyword evidence="1" id="KW-1133">Transmembrane helix</keyword>
<keyword evidence="1" id="KW-0472">Membrane</keyword>
<organism evidence="2 3">
    <name type="scientific">Nostoc flagelliforme CCNUN1</name>
    <dbReference type="NCBI Taxonomy" id="2038116"/>
    <lineage>
        <taxon>Bacteria</taxon>
        <taxon>Bacillati</taxon>
        <taxon>Cyanobacteriota</taxon>
        <taxon>Cyanophyceae</taxon>
        <taxon>Nostocales</taxon>
        <taxon>Nostocaceae</taxon>
        <taxon>Nostoc</taxon>
    </lineage>
</organism>
<accession>A0A2K8SPC0</accession>
<dbReference type="EMBL" id="CP024785">
    <property type="protein sequence ID" value="AUB37289.1"/>
    <property type="molecule type" value="Genomic_DNA"/>
</dbReference>
<keyword evidence="2" id="KW-0238">DNA-binding</keyword>
<reference evidence="2 3" key="1">
    <citation type="submission" date="2017-11" db="EMBL/GenBank/DDBJ databases">
        <title>Complete genome of a free-living desiccation-tolerant cyanobacterium and its photosynthetic adaptation to extreme terrestrial habitat.</title>
        <authorList>
            <person name="Shang J."/>
        </authorList>
    </citation>
    <scope>NUCLEOTIDE SEQUENCE [LARGE SCALE GENOMIC DNA]</scope>
    <source>
        <strain evidence="2 3">CCNUN1</strain>
    </source>
</reference>
<dbReference type="KEGG" id="nfl:COO91_03227"/>
<dbReference type="Proteomes" id="UP000232003">
    <property type="component" value="Chromosome"/>
</dbReference>
<dbReference type="GO" id="GO:0003677">
    <property type="term" value="F:DNA binding"/>
    <property type="evidence" value="ECO:0007669"/>
    <property type="project" value="UniProtKB-KW"/>
</dbReference>
<gene>
    <name evidence="2" type="ORF">COO91_03227</name>
</gene>
<evidence type="ECO:0000313" key="3">
    <source>
        <dbReference type="Proteomes" id="UP000232003"/>
    </source>
</evidence>
<feature type="transmembrane region" description="Helical" evidence="1">
    <location>
        <begin position="255"/>
        <end position="276"/>
    </location>
</feature>
<keyword evidence="3" id="KW-1185">Reference proteome</keyword>
<proteinExistence type="predicted"/>
<protein>
    <submittedName>
        <fullName evidence="2">DNA-binding response regulator, OmpR family, containings REC and winged-helix</fullName>
    </submittedName>
</protein>
<sequence>MTHTASSNETRYRIAKRRIESFSKRFGKSHFYLACHAAFSLTLTPDLLYRLWANFQRDINGKVLNIPWIAVADLLLSNLCDEVGYELYQMDLEVRNLLLKQLQEDEKFGQQRINELSDFLLEYVRQKLQSDDPDIRDFAQTQSWIGLAYTQPTKAARELALAFSKLNEKDTAELVRMASLTETLAEPLAEYQPLLIYARGMRKFARGDLEGVTDLLGNVLGEDNLIKVAGISLPIPKQIKEKVSPGSKPSAKSPLIIWGGIAATLLTTALIIYIYIPTPEGQRFLSLPAIQNSLMRIYLALPQANDLASRILKYMESKNYEISVGAKMYNIIYVEGMNMDGTLNKNAPNEFNDRRMVIEVINGIPKIVDSWQATTEPGSYYTNNPMNPKGAARIKFGQYKAWVVGIHGTAEPHEALIQVGDITVYRDFNKDLKRTGDKLDTSDSFYLNQHYGYDFPSNDIRLASAGTLVGRTRNGHREFMAIIKQDKRYIANPKYVFYTTIISGEDLVNNFPN</sequence>
<evidence type="ECO:0000256" key="1">
    <source>
        <dbReference type="SAM" id="Phobius"/>
    </source>
</evidence>
<evidence type="ECO:0000313" key="2">
    <source>
        <dbReference type="EMBL" id="AUB37289.1"/>
    </source>
</evidence>
<keyword evidence="1" id="KW-0812">Transmembrane</keyword>
<dbReference type="AlphaFoldDB" id="A0A2K8SPC0"/>
<name>A0A2K8SPC0_9NOSO</name>